<keyword evidence="7" id="KW-0256">Endoplasmic reticulum</keyword>
<organism evidence="9 10">
    <name type="scientific">Phocoena sinus</name>
    <name type="common">Vaquita</name>
    <dbReference type="NCBI Taxonomy" id="42100"/>
    <lineage>
        <taxon>Eukaryota</taxon>
        <taxon>Metazoa</taxon>
        <taxon>Chordata</taxon>
        <taxon>Craniata</taxon>
        <taxon>Vertebrata</taxon>
        <taxon>Euteleostomi</taxon>
        <taxon>Mammalia</taxon>
        <taxon>Eutheria</taxon>
        <taxon>Laurasiatheria</taxon>
        <taxon>Artiodactyla</taxon>
        <taxon>Whippomorpha</taxon>
        <taxon>Cetacea</taxon>
        <taxon>Odontoceti</taxon>
        <taxon>Phocoenidae</taxon>
        <taxon>Phocoena</taxon>
    </lineage>
</organism>
<evidence type="ECO:0000313" key="9">
    <source>
        <dbReference type="Ensembl" id="ENSPSNP00000000796.1"/>
    </source>
</evidence>
<dbReference type="GO" id="GO:0000422">
    <property type="term" value="P:autophagy of mitochondrion"/>
    <property type="evidence" value="ECO:0007669"/>
    <property type="project" value="TreeGrafter"/>
</dbReference>
<dbReference type="GO" id="GO:0010506">
    <property type="term" value="P:regulation of autophagy"/>
    <property type="evidence" value="ECO:0007669"/>
    <property type="project" value="UniProtKB-UniRule"/>
</dbReference>
<proteinExistence type="inferred from homology"/>
<evidence type="ECO:0000256" key="5">
    <source>
        <dbReference type="ARBA" id="ARBA00023006"/>
    </source>
</evidence>
<dbReference type="PANTHER" id="PTHR13680">
    <property type="entry name" value="CDGSH IRON-SULFUR DOMAIN-CONTAINING PROTEIN 1"/>
    <property type="match status" value="1"/>
</dbReference>
<comment type="subcellular location">
    <subcellularLocation>
        <location evidence="7">Endoplasmic reticulum membrane</location>
        <topology evidence="7">Single-pass membrane protein</topology>
    </subcellularLocation>
    <subcellularLocation>
        <location evidence="7">Mitochondrion outer membrane</location>
        <topology evidence="7">Single-pass membrane protein</topology>
    </subcellularLocation>
</comment>
<accession>A0A8C9AYW1</accession>
<dbReference type="PANTHER" id="PTHR13680:SF33">
    <property type="entry name" value="CDGSH IRON-SULFUR DOMAIN-CONTAINING PROTEIN 2"/>
    <property type="match status" value="1"/>
</dbReference>
<reference evidence="9" key="2">
    <citation type="submission" date="2025-08" db="UniProtKB">
        <authorList>
            <consortium name="Ensembl"/>
        </authorList>
    </citation>
    <scope>IDENTIFICATION</scope>
</reference>
<dbReference type="Pfam" id="PF09360">
    <property type="entry name" value="zf-CDGSH"/>
    <property type="match status" value="1"/>
</dbReference>
<dbReference type="GeneTree" id="ENSGT00940000156660"/>
<dbReference type="Proteomes" id="UP000694554">
    <property type="component" value="Chromosome 5"/>
</dbReference>
<evidence type="ECO:0000256" key="6">
    <source>
        <dbReference type="ARBA" id="ARBA00023014"/>
    </source>
</evidence>
<dbReference type="InterPro" id="IPR045131">
    <property type="entry name" value="CISD1/2"/>
</dbReference>
<keyword evidence="4 7" id="KW-0408">Iron</keyword>
<comment type="cofactor">
    <cofactor evidence="7">
        <name>[2Fe-2S] cluster</name>
        <dbReference type="ChEBI" id="CHEBI:190135"/>
    </cofactor>
    <text evidence="7">Binds 1 [2Fe-2S] cluster.</text>
</comment>
<comment type="similarity">
    <text evidence="7">Belongs to the CISD protein family. CISD2 subfamily.</text>
</comment>
<evidence type="ECO:0000256" key="1">
    <source>
        <dbReference type="ARBA" id="ARBA00022714"/>
    </source>
</evidence>
<dbReference type="GO" id="GO:0005789">
    <property type="term" value="C:endoplasmic reticulum membrane"/>
    <property type="evidence" value="ECO:0007669"/>
    <property type="project" value="UniProtKB-SubCell"/>
</dbReference>
<evidence type="ECO:0000256" key="2">
    <source>
        <dbReference type="ARBA" id="ARBA00022723"/>
    </source>
</evidence>
<reference evidence="9" key="3">
    <citation type="submission" date="2025-09" db="UniProtKB">
        <authorList>
            <consortium name="Ensembl"/>
        </authorList>
    </citation>
    <scope>IDENTIFICATION</scope>
</reference>
<keyword evidence="3" id="KW-0472">Membrane</keyword>
<evidence type="ECO:0000256" key="3">
    <source>
        <dbReference type="ARBA" id="ARBA00022787"/>
    </source>
</evidence>
<keyword evidence="6 7" id="KW-0411">Iron-sulfur</keyword>
<keyword evidence="3" id="KW-1000">Mitochondrion outer membrane</keyword>
<comment type="function">
    <text evidence="7">Regulator of autophagy that contributes to antagonize BECN1-mediated cellular autophagy at the endoplasmic reticulum. Participates in the interaction of BCL2 with BECN1 and is required for BCL2-mediated depression of endoplasmic reticulum Ca(2+) stores during autophagy.</text>
</comment>
<dbReference type="GO" id="GO:0051537">
    <property type="term" value="F:2 iron, 2 sulfur cluster binding"/>
    <property type="evidence" value="ECO:0007669"/>
    <property type="project" value="UniProtKB-UniRule"/>
</dbReference>
<evidence type="ECO:0000313" key="10">
    <source>
        <dbReference type="Proteomes" id="UP000694554"/>
    </source>
</evidence>
<dbReference type="InterPro" id="IPR018967">
    <property type="entry name" value="FeS-contain_CDGSH-typ"/>
</dbReference>
<evidence type="ECO:0000259" key="8">
    <source>
        <dbReference type="SMART" id="SM00704"/>
    </source>
</evidence>
<feature type="domain" description="Iron-binding zinc finger CDGSH type" evidence="8">
    <location>
        <begin position="82"/>
        <end position="121"/>
    </location>
</feature>
<keyword evidence="2 7" id="KW-0479">Metal-binding</keyword>
<sequence>MFENSESAAVRMLKVQPPRVILSSSQSPRALPGSPGSQFQNGFGYCLSSVYLHYLAARPFLPKKKQQKDNLINLKIQKENPKVVNEIAIEGLCLTEAANCRCWRSKTFPACDGSHDKHNKLTGDNVGPLILKKYNKLMYLPTIKRTLYF</sequence>
<protein>
    <recommendedName>
        <fullName evidence="7">CDGSH iron-sulfur domain-containing protein 2</fullName>
    </recommendedName>
</protein>
<dbReference type="GO" id="GO:0046872">
    <property type="term" value="F:metal ion binding"/>
    <property type="evidence" value="ECO:0007669"/>
    <property type="project" value="UniProtKB-UniRule"/>
</dbReference>
<keyword evidence="3" id="KW-0496">Mitochondrion</keyword>
<keyword evidence="10" id="KW-1185">Reference proteome</keyword>
<dbReference type="Ensembl" id="ENSPSNT00000000958.1">
    <property type="protein sequence ID" value="ENSPSNP00000000796.1"/>
    <property type="gene ID" value="ENSPSNG00000000670.1"/>
</dbReference>
<name>A0A8C9AYW1_PHOSS</name>
<evidence type="ECO:0000256" key="7">
    <source>
        <dbReference type="RuleBase" id="RU369084"/>
    </source>
</evidence>
<keyword evidence="1 7" id="KW-0001">2Fe-2S</keyword>
<evidence type="ECO:0000256" key="4">
    <source>
        <dbReference type="ARBA" id="ARBA00023004"/>
    </source>
</evidence>
<reference evidence="9" key="1">
    <citation type="submission" date="2019-08" db="EMBL/GenBank/DDBJ databases">
        <title>Phocoena sinus (Vaquita) genome, mPhoSin1, primary haplotype.</title>
        <authorList>
            <person name="Morin P."/>
            <person name="Mountcastle J."/>
            <person name="Fungtammasan C."/>
            <person name="Rhie A."/>
            <person name="Rojas-Bracho L."/>
            <person name="Smith C.R."/>
            <person name="Taylor B.L."/>
            <person name="Gulland F.M.D."/>
            <person name="Musser W."/>
            <person name="Houck M."/>
            <person name="Haase B."/>
            <person name="Paez S."/>
            <person name="Howe K."/>
            <person name="Torrance J."/>
            <person name="Formenti G."/>
            <person name="Phillippy A."/>
            <person name="Ryder O."/>
            <person name="Jarvis E.D."/>
            <person name="Fedrigo O."/>
        </authorList>
    </citation>
    <scope>NUCLEOTIDE SEQUENCE [LARGE SCALE GENOMIC DNA]</scope>
</reference>
<dbReference type="InterPro" id="IPR042216">
    <property type="entry name" value="MitoNEET_CISD"/>
</dbReference>
<dbReference type="AlphaFoldDB" id="A0A8C9AYW1"/>
<comment type="subunit">
    <text evidence="7">Homodimer.</text>
</comment>
<keyword evidence="5" id="KW-0072">Autophagy</keyword>
<dbReference type="Gene3D" id="3.40.5.90">
    <property type="entry name" value="CDGSH iron-sulfur domain, mitoNEET-type"/>
    <property type="match status" value="1"/>
</dbReference>
<dbReference type="SMART" id="SM00704">
    <property type="entry name" value="ZnF_CDGSH"/>
    <property type="match status" value="1"/>
</dbReference>
<dbReference type="GO" id="GO:0005741">
    <property type="term" value="C:mitochondrial outer membrane"/>
    <property type="evidence" value="ECO:0007669"/>
    <property type="project" value="UniProtKB-SubCell"/>
</dbReference>
<dbReference type="FunFam" id="3.40.5.90:FF:000001">
    <property type="entry name" value="CDGSH iron-sulfur domain-containing protein 1"/>
    <property type="match status" value="1"/>
</dbReference>